<name>A0AAP0FAW1_9MAGN</name>
<comment type="caution">
    <text evidence="2">The sequence shown here is derived from an EMBL/GenBank/DDBJ whole genome shotgun (WGS) entry which is preliminary data.</text>
</comment>
<gene>
    <name evidence="2" type="ORF">Syun_023131</name>
</gene>
<dbReference type="AlphaFoldDB" id="A0AAP0FAW1"/>
<reference evidence="2 3" key="1">
    <citation type="submission" date="2024-01" db="EMBL/GenBank/DDBJ databases">
        <title>Genome assemblies of Stephania.</title>
        <authorList>
            <person name="Yang L."/>
        </authorList>
    </citation>
    <scope>NUCLEOTIDE SEQUENCE [LARGE SCALE GENOMIC DNA]</scope>
    <source>
        <strain evidence="2">YNDBR</strain>
        <tissue evidence="2">Leaf</tissue>
    </source>
</reference>
<accession>A0AAP0FAW1</accession>
<evidence type="ECO:0000256" key="1">
    <source>
        <dbReference type="SAM" id="MobiDB-lite"/>
    </source>
</evidence>
<evidence type="ECO:0000313" key="3">
    <source>
        <dbReference type="Proteomes" id="UP001420932"/>
    </source>
</evidence>
<evidence type="ECO:0000313" key="2">
    <source>
        <dbReference type="EMBL" id="KAK9107120.1"/>
    </source>
</evidence>
<protein>
    <submittedName>
        <fullName evidence="2">Uncharacterized protein</fullName>
    </submittedName>
</protein>
<dbReference type="Proteomes" id="UP001420932">
    <property type="component" value="Unassembled WGS sequence"/>
</dbReference>
<keyword evidence="3" id="KW-1185">Reference proteome</keyword>
<dbReference type="EMBL" id="JBBNAF010000010">
    <property type="protein sequence ID" value="KAK9107120.1"/>
    <property type="molecule type" value="Genomic_DNA"/>
</dbReference>
<feature type="region of interest" description="Disordered" evidence="1">
    <location>
        <begin position="46"/>
        <end position="66"/>
    </location>
</feature>
<proteinExistence type="predicted"/>
<organism evidence="2 3">
    <name type="scientific">Stephania yunnanensis</name>
    <dbReference type="NCBI Taxonomy" id="152371"/>
    <lineage>
        <taxon>Eukaryota</taxon>
        <taxon>Viridiplantae</taxon>
        <taxon>Streptophyta</taxon>
        <taxon>Embryophyta</taxon>
        <taxon>Tracheophyta</taxon>
        <taxon>Spermatophyta</taxon>
        <taxon>Magnoliopsida</taxon>
        <taxon>Ranunculales</taxon>
        <taxon>Menispermaceae</taxon>
        <taxon>Menispermoideae</taxon>
        <taxon>Cissampelideae</taxon>
        <taxon>Stephania</taxon>
    </lineage>
</organism>
<sequence length="66" mass="7526">MKISHREVKFGHECSVTENPGRHPGIFVAKPRGTIDDNLAKHLTVEREEPLNGRPRPNISREEPLM</sequence>